<dbReference type="KEGG" id="ccz:CCALI_02437"/>
<dbReference type="GO" id="GO:0016740">
    <property type="term" value="F:transferase activity"/>
    <property type="evidence" value="ECO:0007669"/>
    <property type="project" value="UniProtKB-KW"/>
</dbReference>
<dbReference type="Pfam" id="PF07238">
    <property type="entry name" value="PilZ"/>
    <property type="match status" value="1"/>
</dbReference>
<dbReference type="InterPro" id="IPR009875">
    <property type="entry name" value="PilZ_domain"/>
</dbReference>
<accession>S0EWG6</accession>
<protein>
    <submittedName>
        <fullName evidence="3">Predicted glycosyltransferase</fullName>
    </submittedName>
</protein>
<keyword evidence="3" id="KW-0808">Transferase</keyword>
<evidence type="ECO:0000259" key="2">
    <source>
        <dbReference type="Pfam" id="PF07238"/>
    </source>
</evidence>
<evidence type="ECO:0000256" key="1">
    <source>
        <dbReference type="SAM" id="Phobius"/>
    </source>
</evidence>
<dbReference type="InParanoid" id="S0EWG6"/>
<dbReference type="GO" id="GO:0035438">
    <property type="term" value="F:cyclic-di-GMP binding"/>
    <property type="evidence" value="ECO:0007669"/>
    <property type="project" value="InterPro"/>
</dbReference>
<dbReference type="RefSeq" id="WP_016483750.1">
    <property type="nucleotide sequence ID" value="NC_021487.1"/>
</dbReference>
<gene>
    <name evidence="3" type="ORF">CCALI_02437</name>
</gene>
<feature type="transmembrane region" description="Helical" evidence="1">
    <location>
        <begin position="6"/>
        <end position="27"/>
    </location>
</feature>
<keyword evidence="1" id="KW-0472">Membrane</keyword>
<dbReference type="PATRIC" id="fig|1303518.3.peg.2534"/>
<dbReference type="HOGENOM" id="CLU_923460_0_0_0"/>
<dbReference type="EMBL" id="HF951689">
    <property type="protein sequence ID" value="CCW36236.1"/>
    <property type="molecule type" value="Genomic_DNA"/>
</dbReference>
<evidence type="ECO:0000313" key="4">
    <source>
        <dbReference type="Proteomes" id="UP000014227"/>
    </source>
</evidence>
<feature type="domain" description="PilZ" evidence="2">
    <location>
        <begin position="147"/>
        <end position="286"/>
    </location>
</feature>
<dbReference type="Proteomes" id="UP000014227">
    <property type="component" value="Chromosome I"/>
</dbReference>
<keyword evidence="1" id="KW-1133">Transmembrane helix</keyword>
<dbReference type="AlphaFoldDB" id="S0EWG6"/>
<keyword evidence="1" id="KW-0812">Transmembrane</keyword>
<name>S0EWG6_CHTCT</name>
<keyword evidence="4" id="KW-1185">Reference proteome</keyword>
<dbReference type="eggNOG" id="COG5581">
    <property type="taxonomic scope" value="Bacteria"/>
</dbReference>
<dbReference type="Gene3D" id="2.40.10.220">
    <property type="entry name" value="predicted glycosyltransferase like domains"/>
    <property type="match status" value="1"/>
</dbReference>
<organism evidence="3 4">
    <name type="scientific">Chthonomonas calidirosea (strain DSM 23976 / ICMP 18418 / T49)</name>
    <dbReference type="NCBI Taxonomy" id="1303518"/>
    <lineage>
        <taxon>Bacteria</taxon>
        <taxon>Bacillati</taxon>
        <taxon>Armatimonadota</taxon>
        <taxon>Chthonomonadia</taxon>
        <taxon>Chthonomonadales</taxon>
        <taxon>Chthonomonadaceae</taxon>
        <taxon>Chthonomonas</taxon>
    </lineage>
</organism>
<evidence type="ECO:0000313" key="3">
    <source>
        <dbReference type="EMBL" id="CCW36236.1"/>
    </source>
</evidence>
<sequence>MAAFWAAIVGALSVTLIGLWQSSIRYYTWRRLKRRSEGMMVSAELLWQTNNPCLVLRPPGEIGAEPICIPATLWAVKRYHLYFLSDLDKGCLPETAVEWLQKGNLLFVEMTGEAAIYRAEVRLCGIRSHAQGLLIKTTRPFWAVRIQRRQYARVAVALPIVLERMEETSVHQIAEEVVKPSERSDRQTQRQRFDAVLCDLSAGGFRAELLCEGSPQAAAMLSELLAPQTMVTVHLPIIGLEKARLRARVLTCDRILARCGLGVRIACSFLAPEPWEQEEIMHFVFQKQREELQRRRPSRFV</sequence>
<reference evidence="4" key="1">
    <citation type="submission" date="2013-03" db="EMBL/GenBank/DDBJ databases">
        <title>Genome sequence of Chthonomonas calidirosea, the first sequenced genome from the Armatimonadetes phylum (formally candidate division OP10).</title>
        <authorList>
            <person name="Lee K.C.Y."/>
            <person name="Morgan X.C."/>
            <person name="Dunfield P.F."/>
            <person name="Tamas I."/>
            <person name="Houghton K.M."/>
            <person name="Vyssotski M."/>
            <person name="Ryan J.L.J."/>
            <person name="Lagutin K."/>
            <person name="McDonald I.R."/>
            <person name="Stott M.B."/>
        </authorList>
    </citation>
    <scope>NUCLEOTIDE SEQUENCE [LARGE SCALE GENOMIC DNA]</scope>
    <source>
        <strain evidence="4">DSM 23976 / ICMP 18418 / T49</strain>
    </source>
</reference>
<proteinExistence type="predicted"/>